<dbReference type="NCBIfam" id="NF003417">
    <property type="entry name" value="PRK04813.1"/>
    <property type="match status" value="3"/>
</dbReference>
<dbReference type="InterPro" id="IPR025110">
    <property type="entry name" value="AMP-bd_C"/>
</dbReference>
<dbReference type="RefSeq" id="WP_102643763.1">
    <property type="nucleotide sequence ID" value="NZ_PNYA01000002.1"/>
</dbReference>
<evidence type="ECO:0000313" key="6">
    <source>
        <dbReference type="EMBL" id="PMS23073.1"/>
    </source>
</evidence>
<dbReference type="Gene3D" id="2.30.38.10">
    <property type="entry name" value="Luciferase, Domain 3"/>
    <property type="match status" value="1"/>
</dbReference>
<dbReference type="Gene3D" id="3.40.50.980">
    <property type="match status" value="2"/>
</dbReference>
<dbReference type="Gene3D" id="3.30.300.30">
    <property type="match status" value="3"/>
</dbReference>
<dbReference type="InterPro" id="IPR000873">
    <property type="entry name" value="AMP-dep_synth/lig_dom"/>
</dbReference>
<dbReference type="InterPro" id="IPR010071">
    <property type="entry name" value="AA_adenyl_dom"/>
</dbReference>
<dbReference type="Proteomes" id="UP000235616">
    <property type="component" value="Unassembled WGS sequence"/>
</dbReference>
<evidence type="ECO:0000256" key="4">
    <source>
        <dbReference type="SAM" id="MobiDB-lite"/>
    </source>
</evidence>
<accession>A0A2N7W128</accession>
<comment type="caution">
    <text evidence="6">The sequence shown here is derived from an EMBL/GenBank/DDBJ whole genome shotgun (WGS) entry which is preliminary data.</text>
</comment>
<dbReference type="SUPFAM" id="SSF52777">
    <property type="entry name" value="CoA-dependent acyltransferases"/>
    <property type="match status" value="6"/>
</dbReference>
<dbReference type="Pfam" id="PF13193">
    <property type="entry name" value="AMP-binding_C"/>
    <property type="match status" value="3"/>
</dbReference>
<dbReference type="SUPFAM" id="SSF47336">
    <property type="entry name" value="ACP-like"/>
    <property type="match status" value="3"/>
</dbReference>
<dbReference type="InterPro" id="IPR001242">
    <property type="entry name" value="Condensation_dom"/>
</dbReference>
<dbReference type="FunFam" id="3.40.50.12780:FF:000012">
    <property type="entry name" value="Non-ribosomal peptide synthetase"/>
    <property type="match status" value="1"/>
</dbReference>
<dbReference type="InterPro" id="IPR045851">
    <property type="entry name" value="AMP-bd_C_sf"/>
</dbReference>
<dbReference type="CDD" id="cd12117">
    <property type="entry name" value="A_NRPS_Srf_like"/>
    <property type="match status" value="1"/>
</dbReference>
<feature type="domain" description="Carrier" evidence="5">
    <location>
        <begin position="1999"/>
        <end position="2073"/>
    </location>
</feature>
<dbReference type="InterPro" id="IPR023213">
    <property type="entry name" value="CAT-like_dom_sf"/>
</dbReference>
<dbReference type="Gene3D" id="3.30.559.30">
    <property type="entry name" value="Nonribosomal peptide synthetase, condensation domain"/>
    <property type="match status" value="3"/>
</dbReference>
<dbReference type="Pfam" id="PF00550">
    <property type="entry name" value="PP-binding"/>
    <property type="match status" value="3"/>
</dbReference>
<gene>
    <name evidence="6" type="ORF">C0Z18_02310</name>
</gene>
<dbReference type="InterPro" id="IPR009081">
    <property type="entry name" value="PP-bd_ACP"/>
</dbReference>
<dbReference type="Gene3D" id="1.10.1200.10">
    <property type="entry name" value="ACP-like"/>
    <property type="match status" value="3"/>
</dbReference>
<sequence length="3166" mass="345533">MIEVRANRYQQRFYLEWALDRGSRMYNTPLIYELEGELDEAALTAALDYFVNQCHPGCRSRFIERDGAIVQCLEQHVEWGLRRIDGGSHETMAALVESELAHGFDLERGPLFRFALLRAQGRRVLVLNFHHIVSDAKSAMRFVELLRGAYLHYTAGEPLPPPPSAAPDEPADLARNREDVAYWCELLQGRSLHVDLPRQVRSELPSADGESYFFDLDGIEADRLRQFCKTQRCTPFMVIAAVSGVVLGRYAGKRALVLNYPVDSRPGTARDAMGCFVNNVPLPLDVSAGRSLLALVEDIRRLRKEARAHSEFSLTEVVRELRERALTEENLFNVSVIEAYFDDVPLPLGTGSLRPLPLARRQVTGDLSVAYQPGEDRIRFRIDYRLDTFAASFIARLAESLCWAMSVMLTEPERAIDAGTVLSPAMQDALRAMAQGEPDGAVGQEGVMAMFRRAAQSYPDRPALHYHGRVLSYRDTLRASARVAKRLERHLVRGGEAQLIGVRCARKDLAVLCILGVLGAGAAYVPIDPKMPEERLREVCAESGMTALLTDMPMPGGLEGPVLVGVGDDLLDGGEPGPERLATPPAQALAYVIYTSGSTGKPKGVRIEHGKLGNAIADFAAVLGIGIEDRVVGATAVGFDIFGLELFMALGTGASLLLLDREVADAGALRAALDRHRPTVVQGTPSFWSLLAMADWRPAEPEALTALCGGEALSQTLAGYLLRTAGTVYQVYGPTETTIWSSRLLLRDEADYAVIGRPIGATRCHVMDESGTLLPWGACGELYIGGGGVSSGYHRRDDLTAERFPESTPAGCERERLYRTGDRVCWNERGELIYLGRLDFQVKVRGHRVELGEVEHALNRLAGVKQAVVCAVGVPGQVELAAYLVLEPGETANEDAWRSALRQRLPAYMIPRTFQVLDTLPQTMNGKVDRKALPDPTVPPRAEAVEPQTDGERELLAIWRRVLGNDAIGVTDHFMMAGGHSLLAAQMLIAAGHAFAVDLSFSDLLGAPTVRELAAHIAAAAPALTGTQQVRAARFPLSLEQRHLYFIDRYEDGKGHSFNLAVVQRLNRGLDVGALSRALGALVPRHDMLNVRIRDENGELVQCVEPVPMAALTPRHVAPEALEGVLSEIVSTPFDLTCAPLRRIELLQPSPGHYLLVLVLPHIVADGWSLDVLSRELTELYRAELAGAPASLPEPHQFYSHAVEQQAKWFASQSYRTSLDFWRESLAGYAGLDLPADFPATRERDFRGAHHGFEIDADLTAQLKALAANLGVSLFDCLYTVFALQLRRYCQQTDLVISVPAANRRAGNEAVVGLFTSMLPLRIALEDGAPFAAQAQRFSRHSRAALAHQGVPLEALRTSADGREGPSHKLLQVVFALQNANEEYALRLDGVDCSFVEVEDNVARYDLLLTVREDTGRLFGRIEYPQARFTRARIERMGGHFVQLARQAATAGAMPVGDYDIVTPAEAACLAPATPADAIGADSLVTCFGRSVAARPDAVALETGSSRISYGQLDIESDRLAKRLRAGFRRAHGREMPPETLIGLCLERGPSVVVAMLAILKAGGAYVPLDPAYPAARLKYMVQDSAIGLIVSTRGDLERSALHEYVAPECRVLLDEPHATPADEVLPHVDPRQLAYVIYTSGSTGNPKGALLTHANVVRLLETSEPLFDFSERDCWCLFHSYAFDFSVWEIWGALRYGARLLIVTREASRDPNEFRALLREHGVSVLNQTPSAFVRLIEEDGRHAGRLPLRYVIFGGEALQVATLRPWFEKYGEAAKLINMYGITETTVHVSFKPVLPASLVNPGCNDIGRPLPDLTALVLDGHRRLCPVGVAGELYIAGPGVARGYLNQAELTERVFIRDTALLGGARLYKTGDLARWLENGNLEYLGRNDHQVKIRGFRIELGEVQAALMRLPQVANALAVHDRERDGIVLYYAAAEPLDAGVARARLREDLPEFMLPQRLVHVPSLPLTANGKVDVAALRELEAQAPATREQAYVAPRTDTERLLARVWEQVLRQPRLGADADFFVAGGDSLRVLDVIRLVREAGYSFSPRDLFRHPTIAQLAAVLKPVGEVPHRRALAPFALLDPAHAASCREAGDEDAYPLTALQEGMVFHSQFREGSSAYLDLMSCRVRGPFEENAFAAALERLVEQQPVLRTRFLRNADGAWQKVKQTVPLPFKVCRIESATREDIDTELHAFFAGELSGGFDLDVAPLWRITVHTLGDGFHLTLCCHHAILDGWSVATLLTTLLSDYDAALGGALPPRARPEYVFRDYVAQEVRLRQDRDALDFWLAHWEGRDATLLAAEAASADAGELNRHRLPIDSELHRAAASAAAAHSVSIDVVLLAAHLLALSRGTGQRSVSTGMASHGRLAEDAGHRMLGLFLNTAACSLTFEAGANPGDVLRRLVEYKAEIQPYANFPLGDIQRQVRRGPLFDTLFNFVNFHVFGQLGELERLSVAQGYCYEETNFALVSQTGIDPETGALQVELVHRTDRLSRAKVERFGLLFMDALRWLCGFAAGAAEAGALAAIFPAREWLGGGGRVAGESLAARAQAIADRYPDAVALRSDGRELGYRALHRWADVLAAAMRERHGRALTGARIGLLASREPATIAAMLAIVKLGAAYVPLDPAYPREHIERLLADAKPVMVAGSAAALAGHAWLAPMTLALPDWPEANGAIETAEPQPMPSASELAYVMYTSGSTGRPKGVMVEQAGIVRLVVDAGYIEFQPGETVAQAASLSFDAATLEVWGALLNGATLTLVPSDILLDGANFGRFLLDEAVGTLFLTTRLFDRYVLTGHAAIFHRLRYLVIGGDAMDPATVSAVWHCPAGRPRHLCNGYGPTENTTFTTVHEVGEASLTATRVPIGKPIAHTQVYVLDEAMRQVPIGVTGELYTAGAGLARGYLGEDARTAAAFIELALPDAGDATPRPRRLYRTGDAARWLPSGELDCLGRLDRTVKINGFRVDLGEVEAAARRCPDVEQCIAVVVPGERKQLALYVRGGRNAAALRASLSERLPAFMVPAHIVPVAAFVLNRNGKIDTAQLPPVSVPASGDAYEPSDAVSGQLLEIWRGLLGSGRIGPHENFFDCGGDSLLAMQLQHEIGRVFRIELPIVDVFRYPTIDAMAGRLSAPPAAARTDDALTRRAAGLAGQRSRLQRQFRKEQS</sequence>
<dbReference type="InterPro" id="IPR036736">
    <property type="entry name" value="ACP-like_sf"/>
</dbReference>
<name>A0A2N7W128_9BURK</name>
<feature type="domain" description="Carrier" evidence="5">
    <location>
        <begin position="946"/>
        <end position="1021"/>
    </location>
</feature>
<dbReference type="InterPro" id="IPR020845">
    <property type="entry name" value="AMP-binding_CS"/>
</dbReference>
<keyword evidence="2" id="KW-0596">Phosphopantetheine</keyword>
<dbReference type="CDD" id="cd17643">
    <property type="entry name" value="A_NRPS_Cytc1-like"/>
    <property type="match status" value="1"/>
</dbReference>
<dbReference type="Pfam" id="PF00668">
    <property type="entry name" value="Condensation"/>
    <property type="match status" value="3"/>
</dbReference>
<evidence type="ECO:0000259" key="5">
    <source>
        <dbReference type="PROSITE" id="PS50075"/>
    </source>
</evidence>
<dbReference type="EMBL" id="PNYA01000002">
    <property type="protein sequence ID" value="PMS23073.1"/>
    <property type="molecule type" value="Genomic_DNA"/>
</dbReference>
<dbReference type="GO" id="GO:0003824">
    <property type="term" value="F:catalytic activity"/>
    <property type="evidence" value="ECO:0007669"/>
    <property type="project" value="InterPro"/>
</dbReference>
<dbReference type="GO" id="GO:0031177">
    <property type="term" value="F:phosphopantetheine binding"/>
    <property type="evidence" value="ECO:0007669"/>
    <property type="project" value="InterPro"/>
</dbReference>
<dbReference type="GO" id="GO:0043041">
    <property type="term" value="P:amino acid activation for nonribosomal peptide biosynthetic process"/>
    <property type="evidence" value="ECO:0007669"/>
    <property type="project" value="TreeGrafter"/>
</dbReference>
<dbReference type="SMART" id="SM00823">
    <property type="entry name" value="PKS_PP"/>
    <property type="match status" value="3"/>
</dbReference>
<reference evidence="6 7" key="1">
    <citation type="submission" date="2018-01" db="EMBL/GenBank/DDBJ databases">
        <title>Whole genome analyses suggest that Burkholderia sensu lato contains two further novel genera in the rhizoxinica-symbiotica group Mycetohabitans gen. nov., and Trinickia gen. nov.: implications for the evolution of diazotrophy and nodulation in the Burkholderiaceae.</title>
        <authorList>
            <person name="Estrada-de los Santos P."/>
            <person name="Palmer M."/>
            <person name="Chavez-Ramirez B."/>
            <person name="Beukes C."/>
            <person name="Steenkamp E.T."/>
            <person name="Hirsch A.M."/>
            <person name="Manyaka P."/>
            <person name="Maluk M."/>
            <person name="Lafos M."/>
            <person name="Crook M."/>
            <person name="Gross E."/>
            <person name="Simon M.F."/>
            <person name="Bueno dos Reis Junior F."/>
            <person name="Poole P.S."/>
            <person name="Venter S.N."/>
            <person name="James E.K."/>
        </authorList>
    </citation>
    <scope>NUCLEOTIDE SEQUENCE [LARGE SCALE GENOMIC DNA]</scope>
    <source>
        <strain evidence="6 7">GIMN1.004</strain>
    </source>
</reference>
<dbReference type="SUPFAM" id="SSF56801">
    <property type="entry name" value="Acetyl-CoA synthetase-like"/>
    <property type="match status" value="3"/>
</dbReference>
<dbReference type="PANTHER" id="PTHR45527">
    <property type="entry name" value="NONRIBOSOMAL PEPTIDE SYNTHETASE"/>
    <property type="match status" value="1"/>
</dbReference>
<dbReference type="InterPro" id="IPR020806">
    <property type="entry name" value="PKS_PP-bd"/>
</dbReference>
<dbReference type="Gene3D" id="3.40.50.12780">
    <property type="entry name" value="N-terminal domain of ligase-like"/>
    <property type="match status" value="2"/>
</dbReference>
<evidence type="ECO:0000256" key="2">
    <source>
        <dbReference type="ARBA" id="ARBA00022450"/>
    </source>
</evidence>
<dbReference type="GO" id="GO:0005737">
    <property type="term" value="C:cytoplasm"/>
    <property type="evidence" value="ECO:0007669"/>
    <property type="project" value="TreeGrafter"/>
</dbReference>
<evidence type="ECO:0000256" key="3">
    <source>
        <dbReference type="ARBA" id="ARBA00022553"/>
    </source>
</evidence>
<dbReference type="PROSITE" id="PS00455">
    <property type="entry name" value="AMP_BINDING"/>
    <property type="match status" value="3"/>
</dbReference>
<feature type="domain" description="Carrier" evidence="5">
    <location>
        <begin position="3059"/>
        <end position="3134"/>
    </location>
</feature>
<feature type="region of interest" description="Disordered" evidence="4">
    <location>
        <begin position="926"/>
        <end position="947"/>
    </location>
</feature>
<dbReference type="CDD" id="cd19531">
    <property type="entry name" value="LCL_NRPS-like"/>
    <property type="match status" value="1"/>
</dbReference>
<dbReference type="OrthoDB" id="6297021at2"/>
<evidence type="ECO:0000256" key="1">
    <source>
        <dbReference type="ARBA" id="ARBA00001957"/>
    </source>
</evidence>
<keyword evidence="3" id="KW-0597">Phosphoprotein</keyword>
<comment type="cofactor">
    <cofactor evidence="1">
        <name>pantetheine 4'-phosphate</name>
        <dbReference type="ChEBI" id="CHEBI:47942"/>
    </cofactor>
</comment>
<dbReference type="Gene3D" id="3.30.559.10">
    <property type="entry name" value="Chloramphenicol acetyltransferase-like domain"/>
    <property type="match status" value="3"/>
</dbReference>
<dbReference type="FunFam" id="3.40.50.980:FF:000002">
    <property type="entry name" value="Enterobactin synthetase component F"/>
    <property type="match status" value="1"/>
</dbReference>
<organism evidence="6 7">
    <name type="scientific">Trinickia dabaoshanensis</name>
    <dbReference type="NCBI Taxonomy" id="564714"/>
    <lineage>
        <taxon>Bacteria</taxon>
        <taxon>Pseudomonadati</taxon>
        <taxon>Pseudomonadota</taxon>
        <taxon>Betaproteobacteria</taxon>
        <taxon>Burkholderiales</taxon>
        <taxon>Burkholderiaceae</taxon>
        <taxon>Trinickia</taxon>
    </lineage>
</organism>
<dbReference type="PROSITE" id="PS50075">
    <property type="entry name" value="CARRIER"/>
    <property type="match status" value="3"/>
</dbReference>
<protein>
    <submittedName>
        <fullName evidence="6">Non-ribosomal peptide synthetase</fullName>
    </submittedName>
</protein>
<dbReference type="GO" id="GO:0044550">
    <property type="term" value="P:secondary metabolite biosynthetic process"/>
    <property type="evidence" value="ECO:0007669"/>
    <property type="project" value="TreeGrafter"/>
</dbReference>
<dbReference type="NCBIfam" id="TIGR01733">
    <property type="entry name" value="AA-adenyl-dom"/>
    <property type="match status" value="3"/>
</dbReference>
<dbReference type="InterPro" id="IPR042099">
    <property type="entry name" value="ANL_N_sf"/>
</dbReference>
<keyword evidence="7" id="KW-1185">Reference proteome</keyword>
<dbReference type="PANTHER" id="PTHR45527:SF1">
    <property type="entry name" value="FATTY ACID SYNTHASE"/>
    <property type="match status" value="1"/>
</dbReference>
<evidence type="ECO:0000313" key="7">
    <source>
        <dbReference type="Proteomes" id="UP000235616"/>
    </source>
</evidence>
<proteinExistence type="predicted"/>
<dbReference type="Pfam" id="PF00501">
    <property type="entry name" value="AMP-binding"/>
    <property type="match status" value="3"/>
</dbReference>